<keyword evidence="2 7" id="KW-0489">Methyltransferase</keyword>
<keyword evidence="4" id="KW-0949">S-adenosyl-L-methionine</keyword>
<evidence type="ECO:0000256" key="4">
    <source>
        <dbReference type="ARBA" id="ARBA00022691"/>
    </source>
</evidence>
<evidence type="ECO:0000313" key="8">
    <source>
        <dbReference type="Proteomes" id="UP000077245"/>
    </source>
</evidence>
<evidence type="ECO:0000256" key="1">
    <source>
        <dbReference type="ARBA" id="ARBA00007228"/>
    </source>
</evidence>
<dbReference type="Proteomes" id="UP000077245">
    <property type="component" value="Unassembled WGS sequence"/>
</dbReference>
<evidence type="ECO:0000256" key="5">
    <source>
        <dbReference type="SAM" id="MobiDB-lite"/>
    </source>
</evidence>
<dbReference type="CDD" id="cd18093">
    <property type="entry name" value="SpoU-like_TrmJ"/>
    <property type="match status" value="1"/>
</dbReference>
<comment type="similarity">
    <text evidence="1">Belongs to the class IV-like SAM-binding methyltransferase superfamily. RNA methyltransferase TrmH family.</text>
</comment>
<evidence type="ECO:0000256" key="3">
    <source>
        <dbReference type="ARBA" id="ARBA00022679"/>
    </source>
</evidence>
<dbReference type="PANTHER" id="PTHR42786">
    <property type="entry name" value="TRNA/RRNA METHYLTRANSFERASE"/>
    <property type="match status" value="1"/>
</dbReference>
<name>A0A166AKF5_9EURY</name>
<dbReference type="Gene3D" id="3.40.1280.10">
    <property type="match status" value="1"/>
</dbReference>
<dbReference type="NCBIfam" id="TIGR00050">
    <property type="entry name" value="rRNA_methyl_1"/>
    <property type="match status" value="1"/>
</dbReference>
<sequence length="304" mass="34221">MAESVTSDEEIVSEDILLKNDEKSTNSEKTENGDKSNSNSPLHNENESSEIVIKDKTDNSKEYLKNNIFVVFVECESSGNVGFLARTMANFGLKNLVLINPCKLEKDAYYQAMHAKNIVEEAKIFNSLNEFLISEKIDFIVGSTGTPGGSYNLSRIPIKPIHLSDSINLNSKVAILFGREGDGLNNKEISLCDIIVSIPTSPDYPIMNISHAATIIFYELFKNKYEFDAVGLDEANSLEKHYLLKDFKEIISLLSFPEHKEKTNLKAFKNIINRAFITGREAHTLKGLFRRVKIKLKETKDKSD</sequence>
<keyword evidence="3 7" id="KW-0808">Transferase</keyword>
<feature type="region of interest" description="Disordered" evidence="5">
    <location>
        <begin position="1"/>
        <end position="54"/>
    </location>
</feature>
<dbReference type="EMBL" id="LWMV01000172">
    <property type="protein sequence ID" value="KZX12151.1"/>
    <property type="molecule type" value="Genomic_DNA"/>
</dbReference>
<dbReference type="Pfam" id="PF00588">
    <property type="entry name" value="SpoU_methylase"/>
    <property type="match status" value="1"/>
</dbReference>
<dbReference type="InterPro" id="IPR004384">
    <property type="entry name" value="RNA_MeTrfase_TrmJ/LasT"/>
</dbReference>
<accession>A0A166AKF5</accession>
<proteinExistence type="inferred from homology"/>
<feature type="compositionally biased region" description="Acidic residues" evidence="5">
    <location>
        <begin position="1"/>
        <end position="13"/>
    </location>
</feature>
<evidence type="ECO:0000259" key="6">
    <source>
        <dbReference type="Pfam" id="PF00588"/>
    </source>
</evidence>
<dbReference type="InterPro" id="IPR001537">
    <property type="entry name" value="SpoU_MeTrfase"/>
</dbReference>
<dbReference type="InterPro" id="IPR029028">
    <property type="entry name" value="Alpha/beta_knot_MTases"/>
</dbReference>
<dbReference type="AlphaFoldDB" id="A0A166AKF5"/>
<keyword evidence="8" id="KW-1185">Reference proteome</keyword>
<dbReference type="EC" id="2.1.1.-" evidence="7"/>
<protein>
    <submittedName>
        <fullName evidence="7">Putative tRNA/rRNA methyltransferase</fullName>
        <ecNumber evidence="7">2.1.1.-</ecNumber>
    </submittedName>
</protein>
<dbReference type="PATRIC" id="fig|49547.3.peg.1241"/>
<dbReference type="GO" id="GO:0005829">
    <property type="term" value="C:cytosol"/>
    <property type="evidence" value="ECO:0007669"/>
    <property type="project" value="TreeGrafter"/>
</dbReference>
<dbReference type="STRING" id="49547.MBCUR_11600"/>
<dbReference type="InterPro" id="IPR029026">
    <property type="entry name" value="tRNA_m1G_MTases_N"/>
</dbReference>
<feature type="domain" description="tRNA/rRNA methyltransferase SpoU type" evidence="6">
    <location>
        <begin position="68"/>
        <end position="218"/>
    </location>
</feature>
<dbReference type="GO" id="GO:0002128">
    <property type="term" value="P:tRNA nucleoside ribose methylation"/>
    <property type="evidence" value="ECO:0007669"/>
    <property type="project" value="TreeGrafter"/>
</dbReference>
<dbReference type="GO" id="GO:0003723">
    <property type="term" value="F:RNA binding"/>
    <property type="evidence" value="ECO:0007669"/>
    <property type="project" value="InterPro"/>
</dbReference>
<gene>
    <name evidence="7" type="ORF">MBCUR_11600</name>
</gene>
<evidence type="ECO:0000256" key="2">
    <source>
        <dbReference type="ARBA" id="ARBA00022603"/>
    </source>
</evidence>
<evidence type="ECO:0000313" key="7">
    <source>
        <dbReference type="EMBL" id="KZX12151.1"/>
    </source>
</evidence>
<organism evidence="7 8">
    <name type="scientific">Methanobrevibacter curvatus</name>
    <dbReference type="NCBI Taxonomy" id="49547"/>
    <lineage>
        <taxon>Archaea</taxon>
        <taxon>Methanobacteriati</taxon>
        <taxon>Methanobacteriota</taxon>
        <taxon>Methanomada group</taxon>
        <taxon>Methanobacteria</taxon>
        <taxon>Methanobacteriales</taxon>
        <taxon>Methanobacteriaceae</taxon>
        <taxon>Methanobrevibacter</taxon>
    </lineage>
</organism>
<dbReference type="RefSeq" id="WP_067091434.1">
    <property type="nucleotide sequence ID" value="NZ_LWMV01000172.1"/>
</dbReference>
<dbReference type="SUPFAM" id="SSF75217">
    <property type="entry name" value="alpha/beta knot"/>
    <property type="match status" value="1"/>
</dbReference>
<reference evidence="7 8" key="1">
    <citation type="submission" date="2016-04" db="EMBL/GenBank/DDBJ databases">
        <title>Genome sequence of Methanobrevibacter curvatus DSM 11111.</title>
        <authorList>
            <person name="Poehlein A."/>
            <person name="Seedorf H."/>
            <person name="Daniel R."/>
        </authorList>
    </citation>
    <scope>NUCLEOTIDE SEQUENCE [LARGE SCALE GENOMIC DNA]</scope>
    <source>
        <strain evidence="7 8">DSM 11111</strain>
    </source>
</reference>
<feature type="compositionally biased region" description="Basic and acidic residues" evidence="5">
    <location>
        <begin position="16"/>
        <end position="34"/>
    </location>
</feature>
<comment type="caution">
    <text evidence="7">The sequence shown here is derived from an EMBL/GenBank/DDBJ whole genome shotgun (WGS) entry which is preliminary data.</text>
</comment>
<dbReference type="GO" id="GO:0008173">
    <property type="term" value="F:RNA methyltransferase activity"/>
    <property type="evidence" value="ECO:0007669"/>
    <property type="project" value="InterPro"/>
</dbReference>
<dbReference type="PANTHER" id="PTHR42786:SF2">
    <property type="entry name" value="TRNA (CYTIDINE_URIDINE-2'-O-)-METHYLTRANSFERASE TRMJ"/>
    <property type="match status" value="1"/>
</dbReference>